<dbReference type="InterPro" id="IPR005946">
    <property type="entry name" value="Rib-P_diPkinase"/>
</dbReference>
<dbReference type="GO" id="GO:0004749">
    <property type="term" value="F:ribose phosphate diphosphokinase activity"/>
    <property type="evidence" value="ECO:0007669"/>
    <property type="project" value="UniProtKB-EC"/>
</dbReference>
<evidence type="ECO:0000313" key="10">
    <source>
        <dbReference type="Proteomes" id="UP001482231"/>
    </source>
</evidence>
<proteinExistence type="predicted"/>
<evidence type="ECO:0000256" key="4">
    <source>
        <dbReference type="ARBA" id="ARBA00022741"/>
    </source>
</evidence>
<accession>A0ABV0EBE2</accession>
<evidence type="ECO:0000256" key="2">
    <source>
        <dbReference type="ARBA" id="ARBA00022679"/>
    </source>
</evidence>
<evidence type="ECO:0000256" key="6">
    <source>
        <dbReference type="ARBA" id="ARBA00022840"/>
    </source>
</evidence>
<dbReference type="InterPro" id="IPR029057">
    <property type="entry name" value="PRTase-like"/>
</dbReference>
<dbReference type="Pfam" id="PF14572">
    <property type="entry name" value="Pribosyl_synth"/>
    <property type="match status" value="1"/>
</dbReference>
<protein>
    <recommendedName>
        <fullName evidence="1">ribose-phosphate diphosphokinase</fullName>
        <ecNumber evidence="1">2.7.6.1</ecNumber>
    </recommendedName>
</protein>
<evidence type="ECO:0000313" key="9">
    <source>
        <dbReference type="EMBL" id="MEO1765975.1"/>
    </source>
</evidence>
<dbReference type="EC" id="2.7.6.1" evidence="1"/>
<dbReference type="EMBL" id="JBAJEX010000001">
    <property type="protein sequence ID" value="MEO1765975.1"/>
    <property type="molecule type" value="Genomic_DNA"/>
</dbReference>
<organism evidence="9 10">
    <name type="scientific">Thiobacter aerophilum</name>
    <dbReference type="NCBI Taxonomy" id="3121275"/>
    <lineage>
        <taxon>Bacteria</taxon>
        <taxon>Pseudomonadati</taxon>
        <taxon>Pseudomonadota</taxon>
        <taxon>Betaproteobacteria</taxon>
        <taxon>Burkholderiales</taxon>
        <taxon>Thiobacteraceae</taxon>
        <taxon>Thiobacter</taxon>
    </lineage>
</organism>
<keyword evidence="10" id="KW-1185">Reference proteome</keyword>
<evidence type="ECO:0000256" key="3">
    <source>
        <dbReference type="ARBA" id="ARBA00022727"/>
    </source>
</evidence>
<dbReference type="RefSeq" id="WP_347306595.1">
    <property type="nucleotide sequence ID" value="NZ_JBAJEX010000001.1"/>
</dbReference>
<dbReference type="InterPro" id="IPR029099">
    <property type="entry name" value="Pribosyltran_N"/>
</dbReference>
<name>A0ABV0EBE2_9BURK</name>
<dbReference type="PANTHER" id="PTHR10210:SF32">
    <property type="entry name" value="RIBOSE-PHOSPHATE PYROPHOSPHOKINASE 2"/>
    <property type="match status" value="1"/>
</dbReference>
<sequence>MTASEPLLFAPQAGRGLGEAVAQQLGLELAPLEERAFEDGEHKSRPLTSVRGRDTYLVQSLHGDGAGSVNDRLVRLLFLIQNLKDQGAARVTAVLPYLAYARKDRRTQPRDPVNTRTLAQLFEAVGTDRVLTLDVHNLAAYQNAFRIPAEHLEARPLLARYLAPQLAGEEVVVVSPDVGGAKRAEALRQTLGRLLARPVGSAFLEKYRAHGEVWGEAVVGDVAGRTALIADDLVASGDTLARAARACRAHGARRILAAATHGVFSPSAAESLAEPALERLIITDSVWPPRSLPPAVATKLTVLEIAPLLAEAIRRLHVGGSLAALLEPSPARYA</sequence>
<evidence type="ECO:0000256" key="5">
    <source>
        <dbReference type="ARBA" id="ARBA00022777"/>
    </source>
</evidence>
<comment type="catalytic activity">
    <reaction evidence="7">
        <text>D-ribose 5-phosphate + ATP = 5-phospho-alpha-D-ribose 1-diphosphate + AMP + H(+)</text>
        <dbReference type="Rhea" id="RHEA:15609"/>
        <dbReference type="ChEBI" id="CHEBI:15378"/>
        <dbReference type="ChEBI" id="CHEBI:30616"/>
        <dbReference type="ChEBI" id="CHEBI:58017"/>
        <dbReference type="ChEBI" id="CHEBI:78346"/>
        <dbReference type="ChEBI" id="CHEBI:456215"/>
        <dbReference type="EC" id="2.7.6.1"/>
    </reaction>
</comment>
<evidence type="ECO:0000256" key="7">
    <source>
        <dbReference type="ARBA" id="ARBA00049535"/>
    </source>
</evidence>
<dbReference type="Pfam" id="PF13793">
    <property type="entry name" value="Pribosyltran_N"/>
    <property type="match status" value="1"/>
</dbReference>
<dbReference type="PANTHER" id="PTHR10210">
    <property type="entry name" value="RIBOSE-PHOSPHATE DIPHOSPHOKINASE FAMILY MEMBER"/>
    <property type="match status" value="1"/>
</dbReference>
<keyword evidence="3" id="KW-0545">Nucleotide biosynthesis</keyword>
<keyword evidence="5" id="KW-0418">Kinase</keyword>
<dbReference type="NCBIfam" id="TIGR01251">
    <property type="entry name" value="ribP_PPkin"/>
    <property type="match status" value="1"/>
</dbReference>
<feature type="domain" description="Ribose-phosphate pyrophosphokinase N-terminal" evidence="8">
    <location>
        <begin position="8"/>
        <end position="126"/>
    </location>
</feature>
<gene>
    <name evidence="9" type="ORF">V6E02_01910</name>
</gene>
<keyword evidence="4" id="KW-0547">Nucleotide-binding</keyword>
<dbReference type="SMART" id="SM01400">
    <property type="entry name" value="Pribosyltran_N"/>
    <property type="match status" value="1"/>
</dbReference>
<dbReference type="InterPro" id="IPR000836">
    <property type="entry name" value="PRTase_dom"/>
</dbReference>
<evidence type="ECO:0000259" key="8">
    <source>
        <dbReference type="Pfam" id="PF13793"/>
    </source>
</evidence>
<dbReference type="CDD" id="cd06223">
    <property type="entry name" value="PRTases_typeI"/>
    <property type="match status" value="1"/>
</dbReference>
<evidence type="ECO:0000256" key="1">
    <source>
        <dbReference type="ARBA" id="ARBA00013247"/>
    </source>
</evidence>
<dbReference type="Proteomes" id="UP001482231">
    <property type="component" value="Unassembled WGS sequence"/>
</dbReference>
<comment type="caution">
    <text evidence="9">The sequence shown here is derived from an EMBL/GenBank/DDBJ whole genome shotgun (WGS) entry which is preliminary data.</text>
</comment>
<keyword evidence="2 9" id="KW-0808">Transferase</keyword>
<dbReference type="Gene3D" id="3.40.50.2020">
    <property type="match status" value="2"/>
</dbReference>
<dbReference type="SUPFAM" id="SSF53271">
    <property type="entry name" value="PRTase-like"/>
    <property type="match status" value="1"/>
</dbReference>
<reference evidence="9 10" key="1">
    <citation type="submission" date="2024-02" db="EMBL/GenBank/DDBJ databases">
        <title>New thermophilic sulfur-oxidizing bacteria from a hot springs of the Uzon caldera (Kamchatka, Russia).</title>
        <authorList>
            <person name="Dukat A.M."/>
            <person name="Elcheninov A.G."/>
            <person name="Frolov E.N."/>
        </authorList>
    </citation>
    <scope>NUCLEOTIDE SEQUENCE [LARGE SCALE GENOMIC DNA]</scope>
    <source>
        <strain evidence="9 10">AK1</strain>
    </source>
</reference>
<keyword evidence="6" id="KW-0067">ATP-binding</keyword>